<dbReference type="RefSeq" id="WP_015149671.1">
    <property type="nucleotide sequence ID" value="NC_019693.1"/>
</dbReference>
<dbReference type="InterPro" id="IPR054053">
    <property type="entry name" value="DUF6887"/>
</dbReference>
<dbReference type="AlphaFoldDB" id="K9TLL0"/>
<dbReference type="EMBL" id="CP003607">
    <property type="protein sequence ID" value="AFY83041.1"/>
    <property type="molecule type" value="Genomic_DNA"/>
</dbReference>
<dbReference type="HOGENOM" id="CLU_193569_3_0_3"/>
<accession>K9TLL0</accession>
<dbReference type="KEGG" id="oac:Oscil6304_3473"/>
<dbReference type="OrthoDB" id="428513at2"/>
<proteinExistence type="predicted"/>
<dbReference type="eggNOG" id="ENOG50335NS">
    <property type="taxonomic scope" value="Bacteria"/>
</dbReference>
<reference evidence="1 2" key="1">
    <citation type="submission" date="2012-06" db="EMBL/GenBank/DDBJ databases">
        <title>Finished chromosome of genome of Oscillatoria acuminata PCC 6304.</title>
        <authorList>
            <consortium name="US DOE Joint Genome Institute"/>
            <person name="Gugger M."/>
            <person name="Coursin T."/>
            <person name="Rippka R."/>
            <person name="Tandeau De Marsac N."/>
            <person name="Huntemann M."/>
            <person name="Wei C.-L."/>
            <person name="Han J."/>
            <person name="Detter J.C."/>
            <person name="Han C."/>
            <person name="Tapia R."/>
            <person name="Davenport K."/>
            <person name="Daligault H."/>
            <person name="Erkkila T."/>
            <person name="Gu W."/>
            <person name="Munk A.C.C."/>
            <person name="Teshima H."/>
            <person name="Xu Y."/>
            <person name="Chain P."/>
            <person name="Chen A."/>
            <person name="Krypides N."/>
            <person name="Mavromatis K."/>
            <person name="Markowitz V."/>
            <person name="Szeto E."/>
            <person name="Ivanova N."/>
            <person name="Mikhailova N."/>
            <person name="Ovchinnikova G."/>
            <person name="Pagani I."/>
            <person name="Pati A."/>
            <person name="Goodwin L."/>
            <person name="Peters L."/>
            <person name="Pitluck S."/>
            <person name="Woyke T."/>
            <person name="Kerfeld C."/>
        </authorList>
    </citation>
    <scope>NUCLEOTIDE SEQUENCE [LARGE SCALE GENOMIC DNA]</scope>
    <source>
        <strain evidence="1 2">PCC 6304</strain>
    </source>
</reference>
<evidence type="ECO:0000313" key="1">
    <source>
        <dbReference type="EMBL" id="AFY83041.1"/>
    </source>
</evidence>
<dbReference type="Proteomes" id="UP000010367">
    <property type="component" value="Chromosome"/>
</dbReference>
<organism evidence="1 2">
    <name type="scientific">Oscillatoria acuminata PCC 6304</name>
    <dbReference type="NCBI Taxonomy" id="56110"/>
    <lineage>
        <taxon>Bacteria</taxon>
        <taxon>Bacillati</taxon>
        <taxon>Cyanobacteriota</taxon>
        <taxon>Cyanophyceae</taxon>
        <taxon>Oscillatoriophycideae</taxon>
        <taxon>Oscillatoriales</taxon>
        <taxon>Oscillatoriaceae</taxon>
        <taxon>Oscillatoria</taxon>
    </lineage>
</organism>
<name>K9TLL0_9CYAN</name>
<gene>
    <name evidence="1" type="ORF">Oscil6304_3473</name>
</gene>
<dbReference type="InParanoid" id="K9TLL0"/>
<keyword evidence="2" id="KW-1185">Reference proteome</keyword>
<evidence type="ECO:0000313" key="2">
    <source>
        <dbReference type="Proteomes" id="UP000010367"/>
    </source>
</evidence>
<protein>
    <submittedName>
        <fullName evidence="1">Uncharacterized protein</fullName>
    </submittedName>
</protein>
<dbReference type="Pfam" id="PF21826">
    <property type="entry name" value="DUF6887"/>
    <property type="match status" value="1"/>
</dbReference>
<sequence length="71" mass="8391">MSENLHQMTNAELKQYLSQHRNEEDAFRAALQVLISRRGSETVRYPYPFDLADPKKEVEAIFKKKLEQPQQ</sequence>